<dbReference type="AlphaFoldDB" id="A0AAQ3QJI2"/>
<evidence type="ECO:0000313" key="3">
    <source>
        <dbReference type="Proteomes" id="UP001327560"/>
    </source>
</evidence>
<evidence type="ECO:0000313" key="2">
    <source>
        <dbReference type="EMBL" id="WOL11596.1"/>
    </source>
</evidence>
<proteinExistence type="predicted"/>
<keyword evidence="3" id="KW-1185">Reference proteome</keyword>
<reference evidence="2 3" key="1">
    <citation type="submission" date="2023-10" db="EMBL/GenBank/DDBJ databases">
        <title>Chromosome-scale genome assembly provides insights into flower coloration mechanisms of Canna indica.</title>
        <authorList>
            <person name="Li C."/>
        </authorList>
    </citation>
    <scope>NUCLEOTIDE SEQUENCE [LARGE SCALE GENOMIC DNA]</scope>
    <source>
        <tissue evidence="2">Flower</tissue>
    </source>
</reference>
<name>A0AAQ3QJI2_9LILI</name>
<dbReference type="Proteomes" id="UP001327560">
    <property type="component" value="Chromosome 6"/>
</dbReference>
<feature type="region of interest" description="Disordered" evidence="1">
    <location>
        <begin position="1"/>
        <end position="26"/>
    </location>
</feature>
<accession>A0AAQ3QJI2</accession>
<protein>
    <submittedName>
        <fullName evidence="2">Uncharacterized protein</fullName>
    </submittedName>
</protein>
<organism evidence="2 3">
    <name type="scientific">Canna indica</name>
    <name type="common">Indian-shot</name>
    <dbReference type="NCBI Taxonomy" id="4628"/>
    <lineage>
        <taxon>Eukaryota</taxon>
        <taxon>Viridiplantae</taxon>
        <taxon>Streptophyta</taxon>
        <taxon>Embryophyta</taxon>
        <taxon>Tracheophyta</taxon>
        <taxon>Spermatophyta</taxon>
        <taxon>Magnoliopsida</taxon>
        <taxon>Liliopsida</taxon>
        <taxon>Zingiberales</taxon>
        <taxon>Cannaceae</taxon>
        <taxon>Canna</taxon>
    </lineage>
</organism>
<dbReference type="EMBL" id="CP136895">
    <property type="protein sequence ID" value="WOL11596.1"/>
    <property type="molecule type" value="Genomic_DNA"/>
</dbReference>
<evidence type="ECO:0000256" key="1">
    <source>
        <dbReference type="SAM" id="MobiDB-lite"/>
    </source>
</evidence>
<gene>
    <name evidence="2" type="ORF">Cni_G20360</name>
</gene>
<sequence length="86" mass="9795">MNRRKCSRPRNPFSTNNVQKKKPEIPEAEVKNAQVYRRSGSWMRDDRGGCFLGLPMVFVLPRVVDYSSFVVSSSWKEIALGSGDET</sequence>